<evidence type="ECO:0000256" key="7">
    <source>
        <dbReference type="ARBA" id="ARBA00022840"/>
    </source>
</evidence>
<dbReference type="HAMAP" id="MF_00238">
    <property type="entry name" value="Cytidyl_kinase_type1"/>
    <property type="match status" value="1"/>
</dbReference>
<dbReference type="InterPro" id="IPR003136">
    <property type="entry name" value="Cytidylate_kin"/>
</dbReference>
<gene>
    <name evidence="10" type="primary">cmk</name>
    <name evidence="12" type="ORF">SAMN04487959_1284</name>
</gene>
<evidence type="ECO:0000256" key="2">
    <source>
        <dbReference type="ARBA" id="ARBA00009427"/>
    </source>
</evidence>
<dbReference type="SUPFAM" id="SSF52540">
    <property type="entry name" value="P-loop containing nucleoside triphosphate hydrolases"/>
    <property type="match status" value="1"/>
</dbReference>
<dbReference type="EMBL" id="FOPY01000028">
    <property type="protein sequence ID" value="SFI19893.1"/>
    <property type="molecule type" value="Genomic_DNA"/>
</dbReference>
<keyword evidence="7 10" id="KW-0067">ATP-binding</keyword>
<dbReference type="GO" id="GO:0006220">
    <property type="term" value="P:pyrimidine nucleotide metabolic process"/>
    <property type="evidence" value="ECO:0007669"/>
    <property type="project" value="UniProtKB-UniRule"/>
</dbReference>
<evidence type="ECO:0000256" key="5">
    <source>
        <dbReference type="ARBA" id="ARBA00022741"/>
    </source>
</evidence>
<keyword evidence="3 10" id="KW-0963">Cytoplasm</keyword>
<comment type="subcellular location">
    <subcellularLocation>
        <location evidence="1 10">Cytoplasm</location>
    </subcellularLocation>
</comment>
<dbReference type="GO" id="GO:0036431">
    <property type="term" value="F:dCMP kinase activity"/>
    <property type="evidence" value="ECO:0007669"/>
    <property type="project" value="InterPro"/>
</dbReference>
<name>A0A1I3G8W3_9GAMM</name>
<dbReference type="Pfam" id="PF02224">
    <property type="entry name" value="Cytidylate_kin"/>
    <property type="match status" value="1"/>
</dbReference>
<dbReference type="GO" id="GO:0005829">
    <property type="term" value="C:cytosol"/>
    <property type="evidence" value="ECO:0007669"/>
    <property type="project" value="TreeGrafter"/>
</dbReference>
<evidence type="ECO:0000313" key="13">
    <source>
        <dbReference type="Proteomes" id="UP000199040"/>
    </source>
</evidence>
<comment type="similarity">
    <text evidence="2 10">Belongs to the cytidylate kinase family. Type 1 subfamily.</text>
</comment>
<accession>A0A1I3G8W3</accession>
<dbReference type="AlphaFoldDB" id="A0A1I3G8W3"/>
<evidence type="ECO:0000256" key="3">
    <source>
        <dbReference type="ARBA" id="ARBA00022490"/>
    </source>
</evidence>
<keyword evidence="6 10" id="KW-0418">Kinase</keyword>
<dbReference type="GO" id="GO:0015949">
    <property type="term" value="P:nucleobase-containing small molecule interconversion"/>
    <property type="evidence" value="ECO:0007669"/>
    <property type="project" value="TreeGrafter"/>
</dbReference>
<evidence type="ECO:0000256" key="10">
    <source>
        <dbReference type="HAMAP-Rule" id="MF_00238"/>
    </source>
</evidence>
<comment type="catalytic activity">
    <reaction evidence="8 10">
        <text>dCMP + ATP = dCDP + ADP</text>
        <dbReference type="Rhea" id="RHEA:25094"/>
        <dbReference type="ChEBI" id="CHEBI:30616"/>
        <dbReference type="ChEBI" id="CHEBI:57566"/>
        <dbReference type="ChEBI" id="CHEBI:58593"/>
        <dbReference type="ChEBI" id="CHEBI:456216"/>
        <dbReference type="EC" id="2.7.4.25"/>
    </reaction>
</comment>
<comment type="catalytic activity">
    <reaction evidence="9 10">
        <text>CMP + ATP = CDP + ADP</text>
        <dbReference type="Rhea" id="RHEA:11600"/>
        <dbReference type="ChEBI" id="CHEBI:30616"/>
        <dbReference type="ChEBI" id="CHEBI:58069"/>
        <dbReference type="ChEBI" id="CHEBI:60377"/>
        <dbReference type="ChEBI" id="CHEBI:456216"/>
        <dbReference type="EC" id="2.7.4.25"/>
    </reaction>
</comment>
<keyword evidence="5 10" id="KW-0547">Nucleotide-binding</keyword>
<dbReference type="CDD" id="cd02020">
    <property type="entry name" value="CMPK"/>
    <property type="match status" value="1"/>
</dbReference>
<feature type="domain" description="Cytidylate kinase" evidence="11">
    <location>
        <begin position="11"/>
        <end position="221"/>
    </location>
</feature>
<sequence length="231" mass="24878">MNSPHQAAVLTIDGPGGAGKGTISRLIAERLGWHLLDSGALYRLTAHAAGKHGVELDDEPALARLAESLDVRFLAENGVARVVLEGEDVSMAIRTEVAGERASQVAALPTVRQALLARQRDFRQTPGLVADGRDMGTVVFPDAPLKIFLTASTEERARRRFLQLQEAGENASLPSLLKEIQARDARDMQRAVAPLKPADDAVELDTTELSIPDVVDHIQRLLADKGFIPSA</sequence>
<evidence type="ECO:0000256" key="1">
    <source>
        <dbReference type="ARBA" id="ARBA00004496"/>
    </source>
</evidence>
<dbReference type="STRING" id="442341.SAMN04487959_1284"/>
<dbReference type="InterPro" id="IPR027417">
    <property type="entry name" value="P-loop_NTPase"/>
</dbReference>
<dbReference type="InterPro" id="IPR011994">
    <property type="entry name" value="Cytidylate_kinase_dom"/>
</dbReference>
<evidence type="ECO:0000256" key="8">
    <source>
        <dbReference type="ARBA" id="ARBA00047615"/>
    </source>
</evidence>
<dbReference type="GO" id="GO:0036430">
    <property type="term" value="F:CMP kinase activity"/>
    <property type="evidence" value="ECO:0007669"/>
    <property type="project" value="RHEA"/>
</dbReference>
<dbReference type="EC" id="2.7.4.25" evidence="10"/>
<evidence type="ECO:0000259" key="11">
    <source>
        <dbReference type="Pfam" id="PF02224"/>
    </source>
</evidence>
<evidence type="ECO:0000256" key="6">
    <source>
        <dbReference type="ARBA" id="ARBA00022777"/>
    </source>
</evidence>
<evidence type="ECO:0000256" key="4">
    <source>
        <dbReference type="ARBA" id="ARBA00022679"/>
    </source>
</evidence>
<evidence type="ECO:0000313" key="12">
    <source>
        <dbReference type="EMBL" id="SFI19893.1"/>
    </source>
</evidence>
<dbReference type="FunFam" id="3.40.50.300:FF:000262">
    <property type="entry name" value="Cytidylate kinase"/>
    <property type="match status" value="1"/>
</dbReference>
<dbReference type="NCBIfam" id="TIGR00017">
    <property type="entry name" value="cmk"/>
    <property type="match status" value="1"/>
</dbReference>
<dbReference type="PANTHER" id="PTHR21299:SF2">
    <property type="entry name" value="CYTIDYLATE KINASE"/>
    <property type="match status" value="1"/>
</dbReference>
<dbReference type="Proteomes" id="UP000199040">
    <property type="component" value="Unassembled WGS sequence"/>
</dbReference>
<dbReference type="GO" id="GO:0005524">
    <property type="term" value="F:ATP binding"/>
    <property type="evidence" value="ECO:0007669"/>
    <property type="project" value="UniProtKB-UniRule"/>
</dbReference>
<dbReference type="Gene3D" id="3.40.50.300">
    <property type="entry name" value="P-loop containing nucleotide triphosphate hydrolases"/>
    <property type="match status" value="1"/>
</dbReference>
<organism evidence="12 13">
    <name type="scientific">Modicisalibacter xianhensis</name>
    <dbReference type="NCBI Taxonomy" id="442341"/>
    <lineage>
        <taxon>Bacteria</taxon>
        <taxon>Pseudomonadati</taxon>
        <taxon>Pseudomonadota</taxon>
        <taxon>Gammaproteobacteria</taxon>
        <taxon>Oceanospirillales</taxon>
        <taxon>Halomonadaceae</taxon>
        <taxon>Modicisalibacter</taxon>
    </lineage>
</organism>
<evidence type="ECO:0000256" key="9">
    <source>
        <dbReference type="ARBA" id="ARBA00048478"/>
    </source>
</evidence>
<proteinExistence type="inferred from homology"/>
<dbReference type="PANTHER" id="PTHR21299">
    <property type="entry name" value="CYTIDYLATE KINASE/PANTOATE-BETA-ALANINE LIGASE"/>
    <property type="match status" value="1"/>
</dbReference>
<keyword evidence="13" id="KW-1185">Reference proteome</keyword>
<protein>
    <recommendedName>
        <fullName evidence="10">Cytidylate kinase</fullName>
        <shortName evidence="10">CK</shortName>
        <ecNumber evidence="10">2.7.4.25</ecNumber>
    </recommendedName>
    <alternativeName>
        <fullName evidence="10">Cytidine monophosphate kinase</fullName>
        <shortName evidence="10">CMP kinase</shortName>
    </alternativeName>
</protein>
<dbReference type="RefSeq" id="WP_092850457.1">
    <property type="nucleotide sequence ID" value="NZ_FOPY01000028.1"/>
</dbReference>
<reference evidence="12 13" key="1">
    <citation type="submission" date="2016-10" db="EMBL/GenBank/DDBJ databases">
        <authorList>
            <person name="de Groot N.N."/>
        </authorList>
    </citation>
    <scope>NUCLEOTIDE SEQUENCE [LARGE SCALE GENOMIC DNA]</scope>
    <source>
        <strain evidence="12 13">CGMCC 1.6848</strain>
    </source>
</reference>
<keyword evidence="4 10" id="KW-0808">Transferase</keyword>
<feature type="binding site" evidence="10">
    <location>
        <begin position="14"/>
        <end position="22"/>
    </location>
    <ligand>
        <name>ATP</name>
        <dbReference type="ChEBI" id="CHEBI:30616"/>
    </ligand>
</feature>